<proteinExistence type="inferred from homology"/>
<dbReference type="OrthoDB" id="2993351at2759"/>
<evidence type="ECO:0000256" key="2">
    <source>
        <dbReference type="ARBA" id="ARBA00022723"/>
    </source>
</evidence>
<evidence type="ECO:0000256" key="4">
    <source>
        <dbReference type="SAM" id="MobiDB-lite"/>
    </source>
</evidence>
<dbReference type="InParanoid" id="A0A136JHG9"/>
<evidence type="ECO:0000256" key="3">
    <source>
        <dbReference type="ARBA" id="ARBA00022833"/>
    </source>
</evidence>
<sequence>MASTNQTQEQEAKKSSETYTGGCHCGYIKYSVVLSPPLYEREVNNCNCSVCVRLGYLLLYPEDKDLTWLNGSFERMSRYRFNTKNKDQLFCPKCGTSLAIDFRDCLRERLGKRFYGLSARTIDNVQIGKLNIRDSDGLTEEKPAVDTGGTWWDEEKQEMR</sequence>
<gene>
    <name evidence="6" type="ORF">Micbo1qcDRAFT_191309</name>
</gene>
<reference evidence="7" key="1">
    <citation type="submission" date="2016-02" db="EMBL/GenBank/DDBJ databases">
        <title>Draft genome sequence of Microdochium bolleyi, a fungal endophyte of beachgrass.</title>
        <authorList>
            <consortium name="DOE Joint Genome Institute"/>
            <person name="David A.S."/>
            <person name="May G."/>
            <person name="Haridas S."/>
            <person name="Lim J."/>
            <person name="Wang M."/>
            <person name="Labutti K."/>
            <person name="Lipzen A."/>
            <person name="Barry K."/>
            <person name="Grigoriev I.V."/>
        </authorList>
    </citation>
    <scope>NUCLEOTIDE SEQUENCE [LARGE SCALE GENOMIC DNA]</scope>
    <source>
        <strain evidence="7">J235TASD1</strain>
    </source>
</reference>
<dbReference type="AlphaFoldDB" id="A0A136JHG9"/>
<evidence type="ECO:0000313" key="6">
    <source>
        <dbReference type="EMBL" id="KXJ96594.1"/>
    </source>
</evidence>
<dbReference type="InterPro" id="IPR052355">
    <property type="entry name" value="CENP-V-like"/>
</dbReference>
<keyword evidence="3" id="KW-0862">Zinc</keyword>
<dbReference type="PANTHER" id="PTHR28620:SF1">
    <property type="entry name" value="CENP-V_GFA DOMAIN-CONTAINING PROTEIN"/>
    <property type="match status" value="1"/>
</dbReference>
<protein>
    <submittedName>
        <fullName evidence="6">Mss4-like protein</fullName>
    </submittedName>
</protein>
<dbReference type="Pfam" id="PF04828">
    <property type="entry name" value="GFA"/>
    <property type="match status" value="1"/>
</dbReference>
<dbReference type="PANTHER" id="PTHR28620">
    <property type="entry name" value="CENTROMERE PROTEIN V"/>
    <property type="match status" value="1"/>
</dbReference>
<dbReference type="GO" id="GO:0016846">
    <property type="term" value="F:carbon-sulfur lyase activity"/>
    <property type="evidence" value="ECO:0007669"/>
    <property type="project" value="InterPro"/>
</dbReference>
<dbReference type="GO" id="GO:0046872">
    <property type="term" value="F:metal ion binding"/>
    <property type="evidence" value="ECO:0007669"/>
    <property type="project" value="UniProtKB-KW"/>
</dbReference>
<evidence type="ECO:0000259" key="5">
    <source>
        <dbReference type="PROSITE" id="PS51891"/>
    </source>
</evidence>
<feature type="region of interest" description="Disordered" evidence="4">
    <location>
        <begin position="139"/>
        <end position="160"/>
    </location>
</feature>
<dbReference type="SUPFAM" id="SSF51316">
    <property type="entry name" value="Mss4-like"/>
    <property type="match status" value="1"/>
</dbReference>
<name>A0A136JHG9_9PEZI</name>
<dbReference type="Gene3D" id="2.170.150.70">
    <property type="match status" value="1"/>
</dbReference>
<dbReference type="Proteomes" id="UP000070501">
    <property type="component" value="Unassembled WGS sequence"/>
</dbReference>
<dbReference type="InterPro" id="IPR006913">
    <property type="entry name" value="CENP-V/GFA"/>
</dbReference>
<dbReference type="STRING" id="196109.A0A136JHG9"/>
<organism evidence="6 7">
    <name type="scientific">Microdochium bolleyi</name>
    <dbReference type="NCBI Taxonomy" id="196109"/>
    <lineage>
        <taxon>Eukaryota</taxon>
        <taxon>Fungi</taxon>
        <taxon>Dikarya</taxon>
        <taxon>Ascomycota</taxon>
        <taxon>Pezizomycotina</taxon>
        <taxon>Sordariomycetes</taxon>
        <taxon>Xylariomycetidae</taxon>
        <taxon>Xylariales</taxon>
        <taxon>Microdochiaceae</taxon>
        <taxon>Microdochium</taxon>
    </lineage>
</organism>
<evidence type="ECO:0000313" key="7">
    <source>
        <dbReference type="Proteomes" id="UP000070501"/>
    </source>
</evidence>
<keyword evidence="2" id="KW-0479">Metal-binding</keyword>
<accession>A0A136JHG9</accession>
<dbReference type="PROSITE" id="PS51891">
    <property type="entry name" value="CENP_V_GFA"/>
    <property type="match status" value="1"/>
</dbReference>
<dbReference type="InterPro" id="IPR011057">
    <property type="entry name" value="Mss4-like_sf"/>
</dbReference>
<feature type="domain" description="CENP-V/GFA" evidence="5">
    <location>
        <begin position="19"/>
        <end position="153"/>
    </location>
</feature>
<dbReference type="EMBL" id="KQ964245">
    <property type="protein sequence ID" value="KXJ96594.1"/>
    <property type="molecule type" value="Genomic_DNA"/>
</dbReference>
<keyword evidence="7" id="KW-1185">Reference proteome</keyword>
<evidence type="ECO:0000256" key="1">
    <source>
        <dbReference type="ARBA" id="ARBA00005495"/>
    </source>
</evidence>
<comment type="similarity">
    <text evidence="1">Belongs to the Gfa family.</text>
</comment>